<reference evidence="3" key="2">
    <citation type="submission" date="2015-03" db="EMBL/GenBank/DDBJ databases">
        <authorList>
            <person name="Deng P."/>
            <person name="Lu S."/>
        </authorList>
    </citation>
    <scope>NUCLEOTIDE SEQUENCE [LARGE SCALE GENOMIC DNA]</scope>
    <source>
        <strain evidence="3">UFB2</strain>
    </source>
</reference>
<dbReference type="GO" id="GO:0004519">
    <property type="term" value="F:endonuclease activity"/>
    <property type="evidence" value="ECO:0007669"/>
    <property type="project" value="InterPro"/>
</dbReference>
<evidence type="ECO:0000259" key="1">
    <source>
        <dbReference type="Pfam" id="PF04471"/>
    </source>
</evidence>
<dbReference type="AlphaFoldDB" id="A0A0G3GJY0"/>
<dbReference type="GO" id="GO:0009307">
    <property type="term" value="P:DNA restriction-modification system"/>
    <property type="evidence" value="ECO:0007669"/>
    <property type="project" value="InterPro"/>
</dbReference>
<organism evidence="2 3">
    <name type="scientific">Pseudomonas chlororaphis</name>
    <dbReference type="NCBI Taxonomy" id="587753"/>
    <lineage>
        <taxon>Bacteria</taxon>
        <taxon>Pseudomonadati</taxon>
        <taxon>Pseudomonadota</taxon>
        <taxon>Gammaproteobacteria</taxon>
        <taxon>Pseudomonadales</taxon>
        <taxon>Pseudomonadaceae</taxon>
        <taxon>Pseudomonas</taxon>
    </lineage>
</organism>
<dbReference type="SUPFAM" id="SSF52980">
    <property type="entry name" value="Restriction endonuclease-like"/>
    <property type="match status" value="1"/>
</dbReference>
<proteinExistence type="predicted"/>
<evidence type="ECO:0000313" key="2">
    <source>
        <dbReference type="EMBL" id="AKK01434.1"/>
    </source>
</evidence>
<accession>A0A0G3GJY0</accession>
<dbReference type="GO" id="GO:0003677">
    <property type="term" value="F:DNA binding"/>
    <property type="evidence" value="ECO:0007669"/>
    <property type="project" value="InterPro"/>
</dbReference>
<sequence>MTQERHFREWYVELSELAPEATAPEKRARGFAFEKVLKGLLASEGLDPRSSYKSVGEQIDGSFYLDGSFLLMEAKWHALPVPASTLYQFKGKVDGKLVGTVGVFISMSGYSDDAVDALIAGKSLNLILFTKEDMDAAIIQQLGFKKILKDKLRKAAEEGLAFFPTVAEQVKTSPSEPVLIERVHYDRVTGTLLSPADQPATTPDLVIVCEGDFDRELLANLVQRILKSARATKKIQLISALGKVAVPHVANSVLAANPDVKVLAVVDSDGDIQGSELMLKNIIESDNWTPIVVNPAIETWLGCSVEETMRLRRRGGLMAHLANSIDGINLQLLRTTDPAFETFYQEVSSL</sequence>
<dbReference type="Proteomes" id="UP000035212">
    <property type="component" value="Chromosome"/>
</dbReference>
<protein>
    <recommendedName>
        <fullName evidence="1">Restriction endonuclease type IV Mrr domain-containing protein</fullName>
    </recommendedName>
</protein>
<reference evidence="2 3" key="1">
    <citation type="journal article" date="2015" name="Stand. Genomic Sci.">
        <title>Complete genome of Pseudomonas chlororaphis strain UFB2, a soil bacterium with antibacterial activity against bacterial canker pathogen of tomato.</title>
        <authorList>
            <person name="Deng P."/>
            <person name="Wang X."/>
            <person name="Baird S.M."/>
            <person name="Lu S.E."/>
        </authorList>
    </citation>
    <scope>NUCLEOTIDE SEQUENCE [LARGE SCALE GENOMIC DNA]</scope>
    <source>
        <strain evidence="2 3">UFB2</strain>
    </source>
</reference>
<dbReference type="InterPro" id="IPR011335">
    <property type="entry name" value="Restrct_endonuc-II-like"/>
</dbReference>
<dbReference type="EMBL" id="CP011020">
    <property type="protein sequence ID" value="AKK01434.1"/>
    <property type="molecule type" value="Genomic_DNA"/>
</dbReference>
<evidence type="ECO:0000313" key="3">
    <source>
        <dbReference type="Proteomes" id="UP000035212"/>
    </source>
</evidence>
<feature type="domain" description="Restriction endonuclease type IV Mrr" evidence="1">
    <location>
        <begin position="29"/>
        <end position="130"/>
    </location>
</feature>
<dbReference type="PATRIC" id="fig|587753.11.peg.5452"/>
<dbReference type="Pfam" id="PF04471">
    <property type="entry name" value="Mrr_cat"/>
    <property type="match status" value="1"/>
</dbReference>
<dbReference type="InterPro" id="IPR007560">
    <property type="entry name" value="Restrct_endonuc_IV_Mrr"/>
</dbReference>
<gene>
    <name evidence="2" type="ORF">VM99_26515</name>
</gene>
<name>A0A0G3GJY0_9PSED</name>